<dbReference type="EMBL" id="FMWG01000014">
    <property type="protein sequence ID" value="SCZ72336.1"/>
    <property type="molecule type" value="Genomic_DNA"/>
</dbReference>
<keyword evidence="2" id="KW-1185">Reference proteome</keyword>
<dbReference type="AlphaFoldDB" id="A0A1G5REB3"/>
<evidence type="ECO:0000313" key="2">
    <source>
        <dbReference type="Proteomes" id="UP000198767"/>
    </source>
</evidence>
<organism evidence="1 2">
    <name type="scientific">Epibacterium ulvae</name>
    <dbReference type="NCBI Taxonomy" id="1156985"/>
    <lineage>
        <taxon>Bacteria</taxon>
        <taxon>Pseudomonadati</taxon>
        <taxon>Pseudomonadota</taxon>
        <taxon>Alphaproteobacteria</taxon>
        <taxon>Rhodobacterales</taxon>
        <taxon>Roseobacteraceae</taxon>
        <taxon>Epibacterium</taxon>
    </lineage>
</organism>
<sequence length="273" mass="31171">MNNPSNNTFPEAWKANSYEIDNNIKIRKKIGRETISYIKNVMRVIADNRDSSTLKLDENARAFKHGDKHRISKELEKLREIVDDESEFEITEFLSEAPHSISKKEIKNIVADADLTALSDYYKSSMKNDFSNNQTPWVAGNCDEMGKIAFAKINQNHPDLNPELIKLNDLDSAGILMKIPTLRNSITDQPYSLTDGPDHTMVVIGRNPDSDITNPHTWNPDAVIVDAWADRTYPVTSIEEEMQLLENVSGHQIQMTDYFDEAVEKFRPVENKE</sequence>
<proteinExistence type="predicted"/>
<accession>A0A1G5REB3</accession>
<gene>
    <name evidence="1" type="ORF">SAMN04488118_11436</name>
</gene>
<protein>
    <submittedName>
        <fullName evidence="1">Uncharacterized protein</fullName>
    </submittedName>
</protein>
<reference evidence="1 2" key="1">
    <citation type="submission" date="2016-10" db="EMBL/GenBank/DDBJ databases">
        <authorList>
            <person name="de Groot N.N."/>
        </authorList>
    </citation>
    <scope>NUCLEOTIDE SEQUENCE [LARGE SCALE GENOMIC DNA]</scope>
    <source>
        <strain evidence="1 2">U95</strain>
    </source>
</reference>
<name>A0A1G5REB3_9RHOB</name>
<evidence type="ECO:0000313" key="1">
    <source>
        <dbReference type="EMBL" id="SCZ72336.1"/>
    </source>
</evidence>
<dbReference type="Proteomes" id="UP000198767">
    <property type="component" value="Unassembled WGS sequence"/>
</dbReference>